<accession>A0A1E3PXM5</accession>
<dbReference type="InterPro" id="IPR013863">
    <property type="entry name" value="VID27_C"/>
</dbReference>
<dbReference type="Gene3D" id="2.130.10.10">
    <property type="entry name" value="YVTN repeat-like/Quinoprotein amine dehydrogenase"/>
    <property type="match status" value="1"/>
</dbReference>
<feature type="domain" description="Vid27 N-terminal" evidence="4">
    <location>
        <begin position="1"/>
        <end position="163"/>
    </location>
</feature>
<dbReference type="InterPro" id="IPR011047">
    <property type="entry name" value="Quinoprotein_ADH-like_sf"/>
</dbReference>
<proteinExistence type="predicted"/>
<dbReference type="PANTHER" id="PTHR31913:SF0">
    <property type="entry name" value="VACUOLAR IMPORT AND DEGRADATION PROTEIN 27"/>
    <property type="match status" value="1"/>
</dbReference>
<dbReference type="InterPro" id="IPR015943">
    <property type="entry name" value="WD40/YVTN_repeat-like_dom_sf"/>
</dbReference>
<gene>
    <name evidence="5" type="ORF">LIPSTDRAFT_75204</name>
</gene>
<dbReference type="AlphaFoldDB" id="A0A1E3PXM5"/>
<feature type="region of interest" description="Disordered" evidence="1">
    <location>
        <begin position="173"/>
        <end position="197"/>
    </location>
</feature>
<protein>
    <recommendedName>
        <fullName evidence="7">Vacuolar import/degradation Vid27 C-terminal domain-containing protein</fullName>
    </recommendedName>
</protein>
<evidence type="ECO:0000313" key="6">
    <source>
        <dbReference type="Proteomes" id="UP000094385"/>
    </source>
</evidence>
<dbReference type="Proteomes" id="UP000094385">
    <property type="component" value="Unassembled WGS sequence"/>
</dbReference>
<keyword evidence="6" id="KW-1185">Reference proteome</keyword>
<feature type="domain" description="Vid27 PH-like" evidence="3">
    <location>
        <begin position="223"/>
        <end position="328"/>
    </location>
</feature>
<dbReference type="Pfam" id="PF08553">
    <property type="entry name" value="VID27"/>
    <property type="match status" value="1"/>
</dbReference>
<dbReference type="Pfam" id="PF17748">
    <property type="entry name" value="VID27_N"/>
    <property type="match status" value="1"/>
</dbReference>
<organism evidence="5 6">
    <name type="scientific">Lipomyces starkeyi NRRL Y-11557</name>
    <dbReference type="NCBI Taxonomy" id="675824"/>
    <lineage>
        <taxon>Eukaryota</taxon>
        <taxon>Fungi</taxon>
        <taxon>Dikarya</taxon>
        <taxon>Ascomycota</taxon>
        <taxon>Saccharomycotina</taxon>
        <taxon>Lipomycetes</taxon>
        <taxon>Lipomycetales</taxon>
        <taxon>Lipomycetaceae</taxon>
        <taxon>Lipomyces</taxon>
    </lineage>
</organism>
<sequence>MNFLKRVLGSSPKQELVSIPSGRLYLSRSQNSVKGYSECIFKDAVAAVRRTTTEFHYQIVVQRAYEEGEEQLEDEEDEESFDEYTFLIDEALHFRESQSDEGQAIFAWKDLLGDPGDLYEFVCDEGTDTSVIKDFFHVVLQCQYERKYSKPSKLAANDELSEFIYVGHIQSPPSPKVVASPGRSATTTPNRRRSSVQAAAVAPATPGAVSTTMAEKYQVKSVLGSDEAELHLFDASTGVFLLQDNVVTASVKDVGSWTYWLDVASPKKPWLAFLISPDINPVFNYEHLSFIFNYYSDDGSASSWLLHFKDADTLEHFQENLMRALWESLNQQSWIKANYDERDYVLQAFNDMSMEDAPAEEEEEPDEFEDADEEVQNNTEAYDEDEDYDNVLGNREFQGEGKNSQLAVGYKHDRSFVVRGNKLGVFKHTPGNTLAFSTTIENLRTPDGKAFSPTKVMLHAEDSSMILQNPNKKSSLYSMDLEYGKIVDEWKIHDDVPVTSFTPSKKFSQMTSEPTFVGISDNSLFRVDPRLAGNKLVDSEHQSYATKSVFSAVATTDMGHLAVASAKGDIRLYDRLGIRAKTQIPALGEAIIGLDVSADGHWILATCKTYLLLIDATIKDGKYAGQLGFQRSFAKDSKPRPKCLQLSPEHVAQMQTETKQPLSFTQGHFNAGVNSKETTIVSSSGPYVITWNLKHILKGDKISYTIKRYTDRVTADNFKFGSDKNVIVALPDDVGMVNKRSFKKPTRESIATPVKQFRG</sequence>
<dbReference type="EMBL" id="KV454301">
    <property type="protein sequence ID" value="ODQ70193.1"/>
    <property type="molecule type" value="Genomic_DNA"/>
</dbReference>
<dbReference type="PANTHER" id="PTHR31913">
    <property type="entry name" value="VACUOLAR IMPORT AND DEGRADATION PROTEIN 27"/>
    <property type="match status" value="1"/>
</dbReference>
<dbReference type="SUPFAM" id="SSF50998">
    <property type="entry name" value="Quinoprotein alcohol dehydrogenase-like"/>
    <property type="match status" value="1"/>
</dbReference>
<dbReference type="Pfam" id="PF17747">
    <property type="entry name" value="VID27_PH"/>
    <property type="match status" value="1"/>
</dbReference>
<dbReference type="InterPro" id="IPR040768">
    <property type="entry name" value="Vid27_PH"/>
</dbReference>
<dbReference type="GO" id="GO:0005634">
    <property type="term" value="C:nucleus"/>
    <property type="evidence" value="ECO:0007669"/>
    <property type="project" value="TreeGrafter"/>
</dbReference>
<evidence type="ECO:0000259" key="2">
    <source>
        <dbReference type="Pfam" id="PF08553"/>
    </source>
</evidence>
<evidence type="ECO:0000259" key="4">
    <source>
        <dbReference type="Pfam" id="PF17748"/>
    </source>
</evidence>
<feature type="region of interest" description="Disordered" evidence="1">
    <location>
        <begin position="355"/>
        <end position="374"/>
    </location>
</feature>
<dbReference type="OrthoDB" id="10251113at2759"/>
<evidence type="ECO:0000256" key="1">
    <source>
        <dbReference type="SAM" id="MobiDB-lite"/>
    </source>
</evidence>
<dbReference type="GO" id="GO:0005737">
    <property type="term" value="C:cytoplasm"/>
    <property type="evidence" value="ECO:0007669"/>
    <property type="project" value="TreeGrafter"/>
</dbReference>
<name>A0A1E3PXM5_LIPST</name>
<evidence type="ECO:0008006" key="7">
    <source>
        <dbReference type="Google" id="ProtNLM"/>
    </source>
</evidence>
<reference evidence="5 6" key="1">
    <citation type="journal article" date="2016" name="Proc. Natl. Acad. Sci. U.S.A.">
        <title>Comparative genomics of biotechnologically important yeasts.</title>
        <authorList>
            <person name="Riley R."/>
            <person name="Haridas S."/>
            <person name="Wolfe K.H."/>
            <person name="Lopes M.R."/>
            <person name="Hittinger C.T."/>
            <person name="Goeker M."/>
            <person name="Salamov A.A."/>
            <person name="Wisecaver J.H."/>
            <person name="Long T.M."/>
            <person name="Calvey C.H."/>
            <person name="Aerts A.L."/>
            <person name="Barry K.W."/>
            <person name="Choi C."/>
            <person name="Clum A."/>
            <person name="Coughlan A.Y."/>
            <person name="Deshpande S."/>
            <person name="Douglass A.P."/>
            <person name="Hanson S.J."/>
            <person name="Klenk H.-P."/>
            <person name="LaButti K.M."/>
            <person name="Lapidus A."/>
            <person name="Lindquist E.A."/>
            <person name="Lipzen A.M."/>
            <person name="Meier-Kolthoff J.P."/>
            <person name="Ohm R.A."/>
            <person name="Otillar R.P."/>
            <person name="Pangilinan J.L."/>
            <person name="Peng Y."/>
            <person name="Rokas A."/>
            <person name="Rosa C.A."/>
            <person name="Scheuner C."/>
            <person name="Sibirny A.A."/>
            <person name="Slot J.C."/>
            <person name="Stielow J.B."/>
            <person name="Sun H."/>
            <person name="Kurtzman C.P."/>
            <person name="Blackwell M."/>
            <person name="Grigoriev I.V."/>
            <person name="Jeffries T.W."/>
        </authorList>
    </citation>
    <scope>NUCLEOTIDE SEQUENCE [LARGE SCALE GENOMIC DNA]</scope>
    <source>
        <strain evidence="5 6">NRRL Y-11557</strain>
    </source>
</reference>
<evidence type="ECO:0000313" key="5">
    <source>
        <dbReference type="EMBL" id="ODQ70193.1"/>
    </source>
</evidence>
<feature type="domain" description="Vacuolar import/degradation Vid27 C-terminal" evidence="2">
    <location>
        <begin position="402"/>
        <end position="755"/>
    </location>
</feature>
<dbReference type="InterPro" id="IPR040458">
    <property type="entry name" value="Vid27"/>
</dbReference>
<evidence type="ECO:0000259" key="3">
    <source>
        <dbReference type="Pfam" id="PF17747"/>
    </source>
</evidence>
<dbReference type="InterPro" id="IPR040979">
    <property type="entry name" value="Vid27_N"/>
</dbReference>